<dbReference type="Pfam" id="PF11625">
    <property type="entry name" value="DUF3253"/>
    <property type="match status" value="1"/>
</dbReference>
<dbReference type="InterPro" id="IPR036388">
    <property type="entry name" value="WH-like_DNA-bd_sf"/>
</dbReference>
<proteinExistence type="predicted"/>
<dbReference type="AlphaFoldDB" id="A0A8H9KS24"/>
<organism evidence="1 2">
    <name type="scientific">Knoellia flava</name>
    <dbReference type="NCBI Taxonomy" id="913969"/>
    <lineage>
        <taxon>Bacteria</taxon>
        <taxon>Bacillati</taxon>
        <taxon>Actinomycetota</taxon>
        <taxon>Actinomycetes</taxon>
        <taxon>Micrococcales</taxon>
        <taxon>Intrasporangiaceae</taxon>
        <taxon>Knoellia</taxon>
    </lineage>
</organism>
<evidence type="ECO:0008006" key="3">
    <source>
        <dbReference type="Google" id="ProtNLM"/>
    </source>
</evidence>
<comment type="caution">
    <text evidence="1">The sequence shown here is derived from an EMBL/GenBank/DDBJ whole genome shotgun (WGS) entry which is preliminary data.</text>
</comment>
<dbReference type="InterPro" id="IPR036390">
    <property type="entry name" value="WH_DNA-bd_sf"/>
</dbReference>
<accession>A0A8H9KS24</accession>
<name>A0A8H9KS24_9MICO</name>
<evidence type="ECO:0000313" key="1">
    <source>
        <dbReference type="EMBL" id="GGB74659.1"/>
    </source>
</evidence>
<evidence type="ECO:0000313" key="2">
    <source>
        <dbReference type="Proteomes" id="UP000628079"/>
    </source>
</evidence>
<protein>
    <recommendedName>
        <fullName evidence="3">DUF2256 and DUF3253 domain-containing protein</fullName>
    </recommendedName>
</protein>
<dbReference type="Pfam" id="PF10013">
    <property type="entry name" value="DUF2256"/>
    <property type="match status" value="1"/>
</dbReference>
<reference evidence="1" key="1">
    <citation type="journal article" date="2014" name="Int. J. Syst. Evol. Microbiol.">
        <title>Complete genome sequence of Corynebacterium casei LMG S-19264T (=DSM 44701T), isolated from a smear-ripened cheese.</title>
        <authorList>
            <consortium name="US DOE Joint Genome Institute (JGI-PGF)"/>
            <person name="Walter F."/>
            <person name="Albersmeier A."/>
            <person name="Kalinowski J."/>
            <person name="Ruckert C."/>
        </authorList>
    </citation>
    <scope>NUCLEOTIDE SEQUENCE</scope>
    <source>
        <strain evidence="1">CGMCC 1.10749</strain>
    </source>
</reference>
<dbReference type="RefSeq" id="WP_035948149.1">
    <property type="nucleotide sequence ID" value="NZ_BMEA01000001.1"/>
</dbReference>
<dbReference type="InterPro" id="IPR021660">
    <property type="entry name" value="DUF3253"/>
</dbReference>
<dbReference type="PANTHER" id="PTHR37463">
    <property type="entry name" value="GSL3115 PROTEIN"/>
    <property type="match status" value="1"/>
</dbReference>
<gene>
    <name evidence="1" type="ORF">GCM10011314_12660</name>
</gene>
<dbReference type="Proteomes" id="UP000628079">
    <property type="component" value="Unassembled WGS sequence"/>
</dbReference>
<dbReference type="SUPFAM" id="SSF46785">
    <property type="entry name" value="Winged helix' DNA-binding domain"/>
    <property type="match status" value="1"/>
</dbReference>
<dbReference type="EMBL" id="BMEA01000001">
    <property type="protein sequence ID" value="GGB74659.1"/>
    <property type="molecule type" value="Genomic_DNA"/>
</dbReference>
<dbReference type="InterPro" id="IPR017136">
    <property type="entry name" value="UCP037205"/>
</dbReference>
<dbReference type="Gene3D" id="1.10.10.10">
    <property type="entry name" value="Winged helix-like DNA-binding domain superfamily/Winged helix DNA-binding domain"/>
    <property type="match status" value="1"/>
</dbReference>
<sequence>MSASREAKTCASCGRRIEWRKKWERDWDQVRYCSTACRRRGVGEVDRALEHSILDLLGQRASGATICPSEAARAVAAAGGGDTPADEEPWRELMEPARRAARRLVDAGAVEILQQGRVVDPSTARGPIRIRRVRGRL</sequence>
<dbReference type="PANTHER" id="PTHR37463:SF1">
    <property type="entry name" value="DUF2256 DOMAIN-CONTAINING PROTEIN"/>
    <property type="match status" value="1"/>
</dbReference>
<reference evidence="1" key="2">
    <citation type="submission" date="2020-09" db="EMBL/GenBank/DDBJ databases">
        <authorList>
            <person name="Sun Q."/>
            <person name="Zhou Y."/>
        </authorList>
    </citation>
    <scope>NUCLEOTIDE SEQUENCE</scope>
    <source>
        <strain evidence="1">CGMCC 1.10749</strain>
    </source>
</reference>